<evidence type="ECO:0000256" key="13">
    <source>
        <dbReference type="ARBA" id="ARBA00049255"/>
    </source>
</evidence>
<name>N9SQZ8_9BACT</name>
<evidence type="ECO:0000313" key="18">
    <source>
        <dbReference type="EMBL" id="ENY53774.1"/>
    </source>
</evidence>
<dbReference type="PROSITE" id="PS50886">
    <property type="entry name" value="TRBD"/>
    <property type="match status" value="1"/>
</dbReference>
<proteinExistence type="inferred from homology"/>
<dbReference type="SUPFAM" id="SSF55681">
    <property type="entry name" value="Class II aaRS and biotin synthetases"/>
    <property type="match status" value="1"/>
</dbReference>
<dbReference type="GO" id="GO:0000049">
    <property type="term" value="F:tRNA binding"/>
    <property type="evidence" value="ECO:0007669"/>
    <property type="project" value="UniProtKB-UniRule"/>
</dbReference>
<dbReference type="Pfam" id="PF03483">
    <property type="entry name" value="B3_4"/>
    <property type="match status" value="1"/>
</dbReference>
<dbReference type="Gene3D" id="2.40.50.140">
    <property type="entry name" value="Nucleic acid-binding proteins"/>
    <property type="match status" value="1"/>
</dbReference>
<keyword evidence="8 14" id="KW-0067">ATP-binding</keyword>
<feature type="binding site" evidence="14">
    <location>
        <position position="443"/>
    </location>
    <ligand>
        <name>Mg(2+)</name>
        <dbReference type="ChEBI" id="CHEBI:18420"/>
        <note>shared with alpha subunit</note>
    </ligand>
</feature>
<keyword evidence="10 15" id="KW-0694">RNA-binding</keyword>
<dbReference type="InterPro" id="IPR045060">
    <property type="entry name" value="Phe-tRNA-ligase_IIc_bsu"/>
</dbReference>
<evidence type="ECO:0000256" key="14">
    <source>
        <dbReference type="HAMAP-Rule" id="MF_00283"/>
    </source>
</evidence>
<dbReference type="Gene3D" id="3.30.930.10">
    <property type="entry name" value="Bira Bifunctional Protein, Domain 2"/>
    <property type="match status" value="1"/>
</dbReference>
<dbReference type="PANTHER" id="PTHR10947:SF0">
    <property type="entry name" value="PHENYLALANINE--TRNA LIGASE BETA SUBUNIT"/>
    <property type="match status" value="1"/>
</dbReference>
<dbReference type="PANTHER" id="PTHR10947">
    <property type="entry name" value="PHENYLALANYL-TRNA SYNTHETASE BETA CHAIN AND LEUCINE-RICH REPEAT-CONTAINING PROTEIN 47"/>
    <property type="match status" value="1"/>
</dbReference>
<comment type="caution">
    <text evidence="18">The sequence shown here is derived from an EMBL/GenBank/DDBJ whole genome shotgun (WGS) entry which is preliminary data.</text>
</comment>
<dbReference type="InterPro" id="IPR041616">
    <property type="entry name" value="PheRS_beta_core"/>
</dbReference>
<evidence type="ECO:0000256" key="6">
    <source>
        <dbReference type="ARBA" id="ARBA00022723"/>
    </source>
</evidence>
<comment type="catalytic activity">
    <reaction evidence="13 14">
        <text>tRNA(Phe) + L-phenylalanine + ATP = L-phenylalanyl-tRNA(Phe) + AMP + diphosphate + H(+)</text>
        <dbReference type="Rhea" id="RHEA:19413"/>
        <dbReference type="Rhea" id="RHEA-COMP:9668"/>
        <dbReference type="Rhea" id="RHEA-COMP:9699"/>
        <dbReference type="ChEBI" id="CHEBI:15378"/>
        <dbReference type="ChEBI" id="CHEBI:30616"/>
        <dbReference type="ChEBI" id="CHEBI:33019"/>
        <dbReference type="ChEBI" id="CHEBI:58095"/>
        <dbReference type="ChEBI" id="CHEBI:78442"/>
        <dbReference type="ChEBI" id="CHEBI:78531"/>
        <dbReference type="ChEBI" id="CHEBI:456215"/>
        <dbReference type="EC" id="6.1.1.20"/>
    </reaction>
</comment>
<evidence type="ECO:0000256" key="12">
    <source>
        <dbReference type="ARBA" id="ARBA00023146"/>
    </source>
</evidence>
<dbReference type="InterPro" id="IPR012340">
    <property type="entry name" value="NA-bd_OB-fold"/>
</dbReference>
<dbReference type="GO" id="GO:0000287">
    <property type="term" value="F:magnesium ion binding"/>
    <property type="evidence" value="ECO:0007669"/>
    <property type="project" value="UniProtKB-UniRule"/>
</dbReference>
<dbReference type="OrthoDB" id="9805455at2"/>
<evidence type="ECO:0000256" key="7">
    <source>
        <dbReference type="ARBA" id="ARBA00022741"/>
    </source>
</evidence>
<gene>
    <name evidence="14 18" type="primary">pheT</name>
    <name evidence="18" type="ORF">MALK_4900</name>
</gene>
<comment type="subunit">
    <text evidence="3 14">Tetramer of two alpha and two beta subunits.</text>
</comment>
<evidence type="ECO:0000256" key="5">
    <source>
        <dbReference type="ARBA" id="ARBA00022598"/>
    </source>
</evidence>
<feature type="binding site" evidence="14">
    <location>
        <position position="453"/>
    </location>
    <ligand>
        <name>Mg(2+)</name>
        <dbReference type="ChEBI" id="CHEBI:18420"/>
        <note>shared with alpha subunit</note>
    </ligand>
</feature>
<dbReference type="Pfam" id="PF03484">
    <property type="entry name" value="B5"/>
    <property type="match status" value="1"/>
</dbReference>
<comment type="cofactor">
    <cofactor evidence="14">
        <name>Mg(2+)</name>
        <dbReference type="ChEBI" id="CHEBI:18420"/>
    </cofactor>
    <text evidence="14">Binds 2 magnesium ions per tetramer.</text>
</comment>
<dbReference type="EMBL" id="AMWK01000009">
    <property type="protein sequence ID" value="ENY53774.1"/>
    <property type="molecule type" value="Genomic_DNA"/>
</dbReference>
<evidence type="ECO:0000256" key="4">
    <source>
        <dbReference type="ARBA" id="ARBA00022555"/>
    </source>
</evidence>
<comment type="subcellular location">
    <subcellularLocation>
        <location evidence="1 14">Cytoplasm</location>
    </subcellularLocation>
</comment>
<dbReference type="NCBIfam" id="NF001882">
    <property type="entry name" value="PRK00629.5-4"/>
    <property type="match status" value="1"/>
</dbReference>
<dbReference type="Gene3D" id="3.30.56.10">
    <property type="match status" value="2"/>
</dbReference>
<dbReference type="SUPFAM" id="SSF50249">
    <property type="entry name" value="Nucleic acid-binding proteins"/>
    <property type="match status" value="1"/>
</dbReference>
<keyword evidence="7 14" id="KW-0547">Nucleotide-binding</keyword>
<dbReference type="SMART" id="SM00873">
    <property type="entry name" value="B3_4"/>
    <property type="match status" value="1"/>
</dbReference>
<dbReference type="EC" id="6.1.1.20" evidence="14"/>
<keyword evidence="14" id="KW-0963">Cytoplasm</keyword>
<keyword evidence="5 14" id="KW-0436">Ligase</keyword>
<feature type="binding site" evidence="14">
    <location>
        <position position="449"/>
    </location>
    <ligand>
        <name>Mg(2+)</name>
        <dbReference type="ChEBI" id="CHEBI:18420"/>
        <note>shared with alpha subunit</note>
    </ligand>
</feature>
<evidence type="ECO:0000313" key="19">
    <source>
        <dbReference type="Proteomes" id="UP000013137"/>
    </source>
</evidence>
<dbReference type="InterPro" id="IPR005146">
    <property type="entry name" value="B3/B4_tRNA-bd"/>
</dbReference>
<protein>
    <recommendedName>
        <fullName evidence="14">Phenylalanine--tRNA ligase beta subunit</fullName>
        <ecNumber evidence="14">6.1.1.20</ecNumber>
    </recommendedName>
    <alternativeName>
        <fullName evidence="14">Phenylalanyl-tRNA synthetase beta subunit</fullName>
        <shortName evidence="14">PheRS</shortName>
    </alternativeName>
</protein>
<dbReference type="Pfam" id="PF01588">
    <property type="entry name" value="tRNA_bind"/>
    <property type="match status" value="1"/>
</dbReference>
<accession>N9SQZ8</accession>
<evidence type="ECO:0000256" key="2">
    <source>
        <dbReference type="ARBA" id="ARBA00008653"/>
    </source>
</evidence>
<dbReference type="eggNOG" id="COG0072">
    <property type="taxonomic scope" value="Bacteria"/>
</dbReference>
<keyword evidence="6 14" id="KW-0479">Metal-binding</keyword>
<dbReference type="InterPro" id="IPR005147">
    <property type="entry name" value="tRNA_synthase_B5-dom"/>
</dbReference>
<dbReference type="GO" id="GO:0006432">
    <property type="term" value="P:phenylalanyl-tRNA aminoacylation"/>
    <property type="evidence" value="ECO:0007669"/>
    <property type="project" value="UniProtKB-UniRule"/>
</dbReference>
<evidence type="ECO:0000256" key="8">
    <source>
        <dbReference type="ARBA" id="ARBA00022840"/>
    </source>
</evidence>
<dbReference type="PROSITE" id="PS51483">
    <property type="entry name" value="B5"/>
    <property type="match status" value="1"/>
</dbReference>
<keyword evidence="11 14" id="KW-0648">Protein biosynthesis</keyword>
<dbReference type="SUPFAM" id="SSF56037">
    <property type="entry name" value="PheT/TilS domain"/>
    <property type="match status" value="1"/>
</dbReference>
<dbReference type="GO" id="GO:0004826">
    <property type="term" value="F:phenylalanine-tRNA ligase activity"/>
    <property type="evidence" value="ECO:0007669"/>
    <property type="project" value="UniProtKB-UniRule"/>
</dbReference>
<dbReference type="GO" id="GO:0009328">
    <property type="term" value="C:phenylalanine-tRNA ligase complex"/>
    <property type="evidence" value="ECO:0007669"/>
    <property type="project" value="TreeGrafter"/>
</dbReference>
<dbReference type="Proteomes" id="UP000013137">
    <property type="component" value="Unassembled WGS sequence"/>
</dbReference>
<dbReference type="InterPro" id="IPR045864">
    <property type="entry name" value="aa-tRNA-synth_II/BPL/LPL"/>
</dbReference>
<dbReference type="eggNOG" id="COG0073">
    <property type="taxonomic scope" value="Bacteria"/>
</dbReference>
<evidence type="ECO:0000256" key="11">
    <source>
        <dbReference type="ARBA" id="ARBA00022917"/>
    </source>
</evidence>
<dbReference type="NCBIfam" id="TIGR00472">
    <property type="entry name" value="pheT_bact"/>
    <property type="match status" value="1"/>
</dbReference>
<dbReference type="HAMAP" id="MF_00283">
    <property type="entry name" value="Phe_tRNA_synth_beta1"/>
    <property type="match status" value="1"/>
</dbReference>
<dbReference type="GO" id="GO:0005524">
    <property type="term" value="F:ATP binding"/>
    <property type="evidence" value="ECO:0007669"/>
    <property type="project" value="UniProtKB-UniRule"/>
</dbReference>
<keyword evidence="9 14" id="KW-0460">Magnesium</keyword>
<keyword evidence="12 14" id="KW-0030">Aminoacyl-tRNA synthetase</keyword>
<dbReference type="AlphaFoldDB" id="N9SQZ8"/>
<evidence type="ECO:0000256" key="9">
    <source>
        <dbReference type="ARBA" id="ARBA00022842"/>
    </source>
</evidence>
<dbReference type="InterPro" id="IPR009061">
    <property type="entry name" value="DNA-bd_dom_put_sf"/>
</dbReference>
<keyword evidence="4 15" id="KW-0820">tRNA-binding</keyword>
<sequence length="725" mass="83609">MVFSYKTLHKIANLKNISIKEMVEAINSIGFEVENYYKFADVEGIKLCHVLKTYKNPNADRLTVCEVEYGNGHKAIIQTTATNMQAGQYVMSFVPGSRSKDLIFSPRKMQGIVSEGMFVGLSEIGFDKEIIPQEFDDQIFRLEEIDLNLDPITYFDLDDWMIEISILSNRADAQCYLVMAKELAAYFQTEIKWPKKPTHNLISNFEIKNLKNTNAFTLVEAANLNLNCSIKEKMLLWKHGIKTFSNAIDLTNLVLLYAGVPCHVYNKNDLKSNEFNVGYYSGKLNILGNKEINFENSLCVFNGSNPISIAATIGLEAYQFQKDTQKVVFELASFNINEIRKNAKQSKLSTLSSQRGSKEISNGSLILAYNFLSQYLTDFSIQINAPRISKKTILIDKAYINKFAGFNIVKTKKYLEVLKKLEILDFKFKEDFSMVTFPTYRYDLDTLQDFVEEVFRFYGYNNFPLKQPKITRLNYQKNHIFDFISKLANKNYANVRTYTLIKPENNLFNPFNITEILNASDAKNYDHSQIRLSLISSLNEILIHHKKQGFEKNSFFDIGMIGRETNVLGLVSNQKTFDEIKLDIISLTNKKLIFKKAKNEIFHPNAAAEIYLDDELIGYIAKIHPKLIGNDAIFAEIKLNKLVDTKNQFVNYKHEPIKTRDITFSLNKFESVQTIIDKIKQIKGIHSYQIIDIYQKDDQIKNITFSFKIEDWAIKKLEQVFEVAK</sequence>
<dbReference type="SMART" id="SM00874">
    <property type="entry name" value="B5"/>
    <property type="match status" value="1"/>
</dbReference>
<dbReference type="PATRIC" id="fig|1188234.3.peg.466"/>
<evidence type="ECO:0000256" key="1">
    <source>
        <dbReference type="ARBA" id="ARBA00004496"/>
    </source>
</evidence>
<comment type="similarity">
    <text evidence="2 14">Belongs to the phenylalanyl-tRNA synthetase beta subunit family. Type 1 subfamily.</text>
</comment>
<evidence type="ECO:0000256" key="10">
    <source>
        <dbReference type="ARBA" id="ARBA00022884"/>
    </source>
</evidence>
<evidence type="ECO:0000256" key="3">
    <source>
        <dbReference type="ARBA" id="ARBA00011209"/>
    </source>
</evidence>
<dbReference type="Gene3D" id="3.50.40.10">
    <property type="entry name" value="Phenylalanyl-trna Synthetase, Chain B, domain 3"/>
    <property type="match status" value="1"/>
</dbReference>
<evidence type="ECO:0000259" key="16">
    <source>
        <dbReference type="PROSITE" id="PS50886"/>
    </source>
</evidence>
<dbReference type="SUPFAM" id="SSF46955">
    <property type="entry name" value="Putative DNA-binding domain"/>
    <property type="match status" value="1"/>
</dbReference>
<dbReference type="Pfam" id="PF17759">
    <property type="entry name" value="tRNA_synthFbeta"/>
    <property type="match status" value="1"/>
</dbReference>
<feature type="binding site" evidence="14">
    <location>
        <position position="452"/>
    </location>
    <ligand>
        <name>Mg(2+)</name>
        <dbReference type="ChEBI" id="CHEBI:18420"/>
        <note>shared with alpha subunit</note>
    </ligand>
</feature>
<keyword evidence="19" id="KW-1185">Reference proteome</keyword>
<dbReference type="InterPro" id="IPR004532">
    <property type="entry name" value="Phe-tRNA-ligase_IIc_bsu_bact"/>
</dbReference>
<reference evidence="18 19" key="1">
    <citation type="journal article" date="2013" name="Genome Announc.">
        <title>Draft Genome Sequences of Mycoplasma alkalescens, Mycoplasma arginini, and Mycoplasma bovigenitalium, Three Species with Equivocal Pathogenic Status for Cattle.</title>
        <authorList>
            <person name="Manso-Silvan L."/>
            <person name="Tardy F."/>
            <person name="Baranowski E."/>
            <person name="Barre A."/>
            <person name="Blanchard A."/>
            <person name="Breton M."/>
            <person name="Couture C."/>
            <person name="Citti C."/>
            <person name="Dordet-Frisoni E."/>
            <person name="Dupuy V."/>
            <person name="Gaurivaud P."/>
            <person name="Jacob D."/>
            <person name="Lemaitre C."/>
            <person name="Nikolski M."/>
            <person name="Nouvel L.X."/>
            <person name="Poumarat F."/>
            <person name="Thebault P."/>
            <person name="Theil S."/>
            <person name="Thiaucourt F."/>
            <person name="Sirand-Pugnet P."/>
        </authorList>
    </citation>
    <scope>NUCLEOTIDE SEQUENCE [LARGE SCALE GENOMIC DNA]</scope>
    <source>
        <strain evidence="18 19">14918</strain>
    </source>
</reference>
<evidence type="ECO:0000259" key="17">
    <source>
        <dbReference type="PROSITE" id="PS51483"/>
    </source>
</evidence>
<evidence type="ECO:0000256" key="15">
    <source>
        <dbReference type="PROSITE-ProRule" id="PRU00209"/>
    </source>
</evidence>
<dbReference type="InterPro" id="IPR020825">
    <property type="entry name" value="Phe-tRNA_synthase-like_B3/B4"/>
</dbReference>
<feature type="domain" description="B5" evidence="17">
    <location>
        <begin position="388"/>
        <end position="465"/>
    </location>
</feature>
<dbReference type="RefSeq" id="WP_002881787.1">
    <property type="nucleotide sequence ID" value="NZ_AMWK01000009.1"/>
</dbReference>
<organism evidence="18 19">
    <name type="scientific">Metamycoplasma alkalescens 14918</name>
    <dbReference type="NCBI Taxonomy" id="1188234"/>
    <lineage>
        <taxon>Bacteria</taxon>
        <taxon>Bacillati</taxon>
        <taxon>Mycoplasmatota</taxon>
        <taxon>Mycoplasmoidales</taxon>
        <taxon>Metamycoplasmataceae</taxon>
        <taxon>Metamycoplasma</taxon>
    </lineage>
</organism>
<feature type="domain" description="TRNA-binding" evidence="16">
    <location>
        <begin position="39"/>
        <end position="153"/>
    </location>
</feature>
<dbReference type="InterPro" id="IPR002547">
    <property type="entry name" value="tRNA-bd_dom"/>
</dbReference>